<organism evidence="6 7">
    <name type="scientific">Labrus bergylta</name>
    <name type="common">ballan wrasse</name>
    <dbReference type="NCBI Taxonomy" id="56723"/>
    <lineage>
        <taxon>Eukaryota</taxon>
        <taxon>Metazoa</taxon>
        <taxon>Chordata</taxon>
        <taxon>Craniata</taxon>
        <taxon>Vertebrata</taxon>
        <taxon>Euteleostomi</taxon>
        <taxon>Actinopterygii</taxon>
        <taxon>Neopterygii</taxon>
        <taxon>Teleostei</taxon>
        <taxon>Neoteleostei</taxon>
        <taxon>Acanthomorphata</taxon>
        <taxon>Eupercaria</taxon>
        <taxon>Labriformes</taxon>
        <taxon>Labridae</taxon>
        <taxon>Labrus</taxon>
    </lineage>
</organism>
<dbReference type="GeneTree" id="ENSGT00940000162520"/>
<dbReference type="GO" id="GO:0015179">
    <property type="term" value="F:L-amino acid transmembrane transporter activity"/>
    <property type="evidence" value="ECO:0007669"/>
    <property type="project" value="TreeGrafter"/>
</dbReference>
<keyword evidence="2 5" id="KW-0812">Transmembrane</keyword>
<keyword evidence="7" id="KW-1185">Reference proteome</keyword>
<dbReference type="Ensembl" id="ENSLBET00000029336.1">
    <property type="protein sequence ID" value="ENSLBEP00000028004.1"/>
    <property type="gene ID" value="ENSLBEG00000021226.1"/>
</dbReference>
<reference evidence="6" key="2">
    <citation type="submission" date="2025-09" db="UniProtKB">
        <authorList>
            <consortium name="Ensembl"/>
        </authorList>
    </citation>
    <scope>IDENTIFICATION</scope>
</reference>
<sequence length="246" mass="26437">MSWAIATFYNSTTHLADAFIQSDVHQRVTPCMSSFLQRSRYPQTMESDRQGLNLKREVGIVGAVSFIAGTMMGSGIFISPQYVLMTIGSPGASLIIWACCGIIAMLGGLCYAELGTVIPESGGEFIYILRTSGRVLAFTFVFSFVIVMRPASATGIALSFAEYVVAPFYNGCTPPTLVVKCVAAGSILVLAIVNCLSVRLATIIQVVSMAVKVLTMAVIIMGGILPLNHICHWPTIRANQKTVPCR</sequence>
<evidence type="ECO:0000256" key="3">
    <source>
        <dbReference type="ARBA" id="ARBA00022989"/>
    </source>
</evidence>
<feature type="transmembrane region" description="Helical" evidence="5">
    <location>
        <begin position="177"/>
        <end position="196"/>
    </location>
</feature>
<evidence type="ECO:0000256" key="4">
    <source>
        <dbReference type="ARBA" id="ARBA00023136"/>
    </source>
</evidence>
<dbReference type="Proteomes" id="UP000261660">
    <property type="component" value="Unplaced"/>
</dbReference>
<evidence type="ECO:0000256" key="5">
    <source>
        <dbReference type="SAM" id="Phobius"/>
    </source>
</evidence>
<name>A0A3Q3G8X2_9LABR</name>
<dbReference type="PANTHER" id="PTHR11785">
    <property type="entry name" value="AMINO ACID TRANSPORTER"/>
    <property type="match status" value="1"/>
</dbReference>
<feature type="transmembrane region" description="Helical" evidence="5">
    <location>
        <begin position="58"/>
        <end position="82"/>
    </location>
</feature>
<evidence type="ECO:0000313" key="7">
    <source>
        <dbReference type="Proteomes" id="UP000261660"/>
    </source>
</evidence>
<feature type="transmembrane region" description="Helical" evidence="5">
    <location>
        <begin position="94"/>
        <end position="114"/>
    </location>
</feature>
<dbReference type="PANTHER" id="PTHR11785:SF340">
    <property type="entry name" value="AROMATIC-PREFERRING AMINO ACID TRANSPORTER"/>
    <property type="match status" value="1"/>
</dbReference>
<accession>A0A3Q3G8X2</accession>
<dbReference type="STRING" id="56723.ENSLBEP00000028004"/>
<dbReference type="InterPro" id="IPR050598">
    <property type="entry name" value="AminoAcid_Transporter"/>
</dbReference>
<feature type="transmembrane region" description="Helical" evidence="5">
    <location>
        <begin position="203"/>
        <end position="225"/>
    </location>
</feature>
<keyword evidence="3 5" id="KW-1133">Transmembrane helix</keyword>
<dbReference type="AlphaFoldDB" id="A0A3Q3G8X2"/>
<evidence type="ECO:0000256" key="2">
    <source>
        <dbReference type="ARBA" id="ARBA00022692"/>
    </source>
</evidence>
<reference evidence="6" key="1">
    <citation type="submission" date="2025-08" db="UniProtKB">
        <authorList>
            <consortium name="Ensembl"/>
        </authorList>
    </citation>
    <scope>IDENTIFICATION</scope>
</reference>
<dbReference type="GO" id="GO:0016020">
    <property type="term" value="C:membrane"/>
    <property type="evidence" value="ECO:0007669"/>
    <property type="project" value="UniProtKB-SubCell"/>
</dbReference>
<evidence type="ECO:0000313" key="6">
    <source>
        <dbReference type="Ensembl" id="ENSLBEP00000028004.1"/>
    </source>
</evidence>
<proteinExistence type="predicted"/>
<dbReference type="InParanoid" id="A0A3Q3G8X2"/>
<keyword evidence="4 5" id="KW-0472">Membrane</keyword>
<feature type="transmembrane region" description="Helical" evidence="5">
    <location>
        <begin position="135"/>
        <end position="157"/>
    </location>
</feature>
<dbReference type="Gene3D" id="1.20.1740.10">
    <property type="entry name" value="Amino acid/polyamine transporter I"/>
    <property type="match status" value="1"/>
</dbReference>
<protein>
    <recommendedName>
        <fullName evidence="8">Zmp:0000001267</fullName>
    </recommendedName>
</protein>
<evidence type="ECO:0008006" key="8">
    <source>
        <dbReference type="Google" id="ProtNLM"/>
    </source>
</evidence>
<evidence type="ECO:0000256" key="1">
    <source>
        <dbReference type="ARBA" id="ARBA00004141"/>
    </source>
</evidence>
<dbReference type="InterPro" id="IPR002293">
    <property type="entry name" value="AA/rel_permease1"/>
</dbReference>
<dbReference type="Pfam" id="PF13520">
    <property type="entry name" value="AA_permease_2"/>
    <property type="match status" value="1"/>
</dbReference>
<comment type="subcellular location">
    <subcellularLocation>
        <location evidence="1">Membrane</location>
        <topology evidence="1">Multi-pass membrane protein</topology>
    </subcellularLocation>
</comment>